<evidence type="ECO:0000256" key="5">
    <source>
        <dbReference type="ARBA" id="ARBA00022475"/>
    </source>
</evidence>
<dbReference type="InterPro" id="IPR002528">
    <property type="entry name" value="MATE_fam"/>
</dbReference>
<evidence type="ECO:0000256" key="2">
    <source>
        <dbReference type="ARBA" id="ARBA00008417"/>
    </source>
</evidence>
<evidence type="ECO:0000256" key="1">
    <source>
        <dbReference type="ARBA" id="ARBA00004651"/>
    </source>
</evidence>
<feature type="transmembrane region" description="Helical" evidence="10">
    <location>
        <begin position="362"/>
        <end position="384"/>
    </location>
</feature>
<feature type="transmembrane region" description="Helical" evidence="10">
    <location>
        <begin position="20"/>
        <end position="42"/>
    </location>
</feature>
<dbReference type="InterPro" id="IPR045070">
    <property type="entry name" value="MATE_MepA-like"/>
</dbReference>
<feature type="transmembrane region" description="Helical" evidence="10">
    <location>
        <begin position="239"/>
        <end position="264"/>
    </location>
</feature>
<dbReference type="CDD" id="cd13143">
    <property type="entry name" value="MATE_MepA_like"/>
    <property type="match status" value="1"/>
</dbReference>
<evidence type="ECO:0000256" key="8">
    <source>
        <dbReference type="ARBA" id="ARBA00023136"/>
    </source>
</evidence>
<dbReference type="GO" id="GO:0015297">
    <property type="term" value="F:antiporter activity"/>
    <property type="evidence" value="ECO:0007669"/>
    <property type="project" value="InterPro"/>
</dbReference>
<dbReference type="InterPro" id="IPR051327">
    <property type="entry name" value="MATE_MepA_subfamily"/>
</dbReference>
<name>A0A8J8SG60_9FIRM</name>
<feature type="transmembrane region" description="Helical" evidence="10">
    <location>
        <begin position="98"/>
        <end position="121"/>
    </location>
</feature>
<dbReference type="EMBL" id="CP058649">
    <property type="protein sequence ID" value="QUI22049.1"/>
    <property type="molecule type" value="Genomic_DNA"/>
</dbReference>
<evidence type="ECO:0000256" key="10">
    <source>
        <dbReference type="SAM" id="Phobius"/>
    </source>
</evidence>
<evidence type="ECO:0000256" key="9">
    <source>
        <dbReference type="ARBA" id="ARBA00023251"/>
    </source>
</evidence>
<feature type="transmembrane region" description="Helical" evidence="10">
    <location>
        <begin position="174"/>
        <end position="194"/>
    </location>
</feature>
<keyword evidence="7 10" id="KW-1133">Transmembrane helix</keyword>
<evidence type="ECO:0000256" key="3">
    <source>
        <dbReference type="ARBA" id="ARBA00022106"/>
    </source>
</evidence>
<feature type="transmembrane region" description="Helical" evidence="10">
    <location>
        <begin position="396"/>
        <end position="416"/>
    </location>
</feature>
<keyword evidence="9" id="KW-0046">Antibiotic resistance</keyword>
<protein>
    <recommendedName>
        <fullName evidence="3">Multidrug export protein MepA</fullName>
    </recommendedName>
</protein>
<proteinExistence type="inferred from homology"/>
<dbReference type="AlphaFoldDB" id="A0A8J8SG60"/>
<dbReference type="Pfam" id="PF01554">
    <property type="entry name" value="MatE"/>
    <property type="match status" value="2"/>
</dbReference>
<dbReference type="NCBIfam" id="TIGR00797">
    <property type="entry name" value="matE"/>
    <property type="match status" value="1"/>
</dbReference>
<evidence type="ECO:0000313" key="12">
    <source>
        <dbReference type="Proteomes" id="UP000683246"/>
    </source>
</evidence>
<keyword evidence="12" id="KW-1185">Reference proteome</keyword>
<dbReference type="Proteomes" id="UP000683246">
    <property type="component" value="Chromosome"/>
</dbReference>
<keyword evidence="8 10" id="KW-0472">Membrane</keyword>
<comment type="subcellular location">
    <subcellularLocation>
        <location evidence="1">Cell membrane</location>
        <topology evidence="1">Multi-pass membrane protein</topology>
    </subcellularLocation>
</comment>
<feature type="transmembrane region" description="Helical" evidence="10">
    <location>
        <begin position="422"/>
        <end position="442"/>
    </location>
</feature>
<dbReference type="GO" id="GO:0046677">
    <property type="term" value="P:response to antibiotic"/>
    <property type="evidence" value="ECO:0007669"/>
    <property type="project" value="UniProtKB-KW"/>
</dbReference>
<accession>A0A8J8SG60</accession>
<feature type="transmembrane region" description="Helical" evidence="10">
    <location>
        <begin position="200"/>
        <end position="219"/>
    </location>
</feature>
<dbReference type="PIRSF" id="PIRSF006603">
    <property type="entry name" value="DinF"/>
    <property type="match status" value="1"/>
</dbReference>
<evidence type="ECO:0000256" key="4">
    <source>
        <dbReference type="ARBA" id="ARBA00022448"/>
    </source>
</evidence>
<evidence type="ECO:0000313" key="11">
    <source>
        <dbReference type="EMBL" id="QUI22049.1"/>
    </source>
</evidence>
<organism evidence="11 12">
    <name type="scientific">Vallitalea pronyensis</name>
    <dbReference type="NCBI Taxonomy" id="1348613"/>
    <lineage>
        <taxon>Bacteria</taxon>
        <taxon>Bacillati</taxon>
        <taxon>Bacillota</taxon>
        <taxon>Clostridia</taxon>
        <taxon>Lachnospirales</taxon>
        <taxon>Vallitaleaceae</taxon>
        <taxon>Vallitalea</taxon>
    </lineage>
</organism>
<sequence>MNKRNDMLSNEKISSLLFKLSLPATVGMIVNALYNIVDGIFIGQFVDTDGLGLGLAGVTVAMPIQLIVMAFSLLIGIGSASAVSRALGAKNADKANHVAGNALLSIVIISFCLCLIGFLFTNPLLKAFGATPNNYQYAWDYIRVIFIGTIYFPFVMAANNLIRAEGNAKVSMMIMVIGTGLNLILDPLFIGVFGLGVAGAAIATIISQFASFVYIIVYFAQGKSTLTIKLHHFKPDFSLLWEIISVGFSSFARNIAGSIVAIVLNNSLKVYGGDAALTVYGIINRVIMFLFMPLFGVVQGMQPIAGFNYGAKQYKRVKEVLKLSMITTTVLATAGTIVGMLIPQLIIKLFKNSDIIINDGTVALRIILIAIPIIGIQIVGATLFQSLGKAVPSLILSLLRQVIILIPLIIILPPLFEDKLLAIWIAFPISDAISTLITIFLIRLQLKSLSKEESEHEELQVISQTT</sequence>
<reference evidence="11" key="1">
    <citation type="submission" date="2020-07" db="EMBL/GenBank/DDBJ databases">
        <title>Vallitalea pronyensis genome.</title>
        <authorList>
            <person name="Postec A."/>
        </authorList>
    </citation>
    <scope>NUCLEOTIDE SEQUENCE</scope>
    <source>
        <strain evidence="11">FatNI3</strain>
    </source>
</reference>
<feature type="transmembrane region" description="Helical" evidence="10">
    <location>
        <begin position="54"/>
        <end position="77"/>
    </location>
</feature>
<dbReference type="KEGG" id="vpy:HZI73_06920"/>
<feature type="transmembrane region" description="Helical" evidence="10">
    <location>
        <begin position="320"/>
        <end position="342"/>
    </location>
</feature>
<evidence type="ECO:0000256" key="6">
    <source>
        <dbReference type="ARBA" id="ARBA00022692"/>
    </source>
</evidence>
<keyword evidence="5" id="KW-1003">Cell membrane</keyword>
<keyword evidence="4" id="KW-0813">Transport</keyword>
<dbReference type="RefSeq" id="WP_212697525.1">
    <property type="nucleotide sequence ID" value="NZ_CP058649.1"/>
</dbReference>
<keyword evidence="6 10" id="KW-0812">Transmembrane</keyword>
<gene>
    <name evidence="11" type="ORF">HZI73_06920</name>
</gene>
<feature type="transmembrane region" description="Helical" evidence="10">
    <location>
        <begin position="141"/>
        <end position="162"/>
    </location>
</feature>
<dbReference type="GO" id="GO:0005886">
    <property type="term" value="C:plasma membrane"/>
    <property type="evidence" value="ECO:0007669"/>
    <property type="project" value="UniProtKB-SubCell"/>
</dbReference>
<feature type="transmembrane region" description="Helical" evidence="10">
    <location>
        <begin position="276"/>
        <end position="299"/>
    </location>
</feature>
<dbReference type="InterPro" id="IPR048279">
    <property type="entry name" value="MdtK-like"/>
</dbReference>
<comment type="similarity">
    <text evidence="2">Belongs to the multi antimicrobial extrusion (MATE) (TC 2.A.66.1) family. MepA subfamily.</text>
</comment>
<dbReference type="PANTHER" id="PTHR43823:SF3">
    <property type="entry name" value="MULTIDRUG EXPORT PROTEIN MEPA"/>
    <property type="match status" value="1"/>
</dbReference>
<evidence type="ECO:0000256" key="7">
    <source>
        <dbReference type="ARBA" id="ARBA00022989"/>
    </source>
</evidence>
<dbReference type="GO" id="GO:0042910">
    <property type="term" value="F:xenobiotic transmembrane transporter activity"/>
    <property type="evidence" value="ECO:0007669"/>
    <property type="project" value="InterPro"/>
</dbReference>
<dbReference type="PANTHER" id="PTHR43823">
    <property type="entry name" value="SPORULATION PROTEIN YKVU"/>
    <property type="match status" value="1"/>
</dbReference>